<dbReference type="EMBL" id="CP120863">
    <property type="protein sequence ID" value="WFE91740.1"/>
    <property type="molecule type" value="Genomic_DNA"/>
</dbReference>
<proteinExistence type="predicted"/>
<reference evidence="1 2" key="1">
    <citation type="submission" date="2023-03" db="EMBL/GenBank/DDBJ databases">
        <title>Roseibium porphyridii sp. nov. and Roseibium rhodosorbium sp. nov. isolated from marine algae, Porphyridium cruentum and Rhodosorus marinus, respectively.</title>
        <authorList>
            <person name="Lee M.W."/>
            <person name="Choi B.J."/>
            <person name="Lee J.K."/>
            <person name="Choi D.G."/>
            <person name="Baek J.H."/>
            <person name="Bayburt H."/>
            <person name="Kim J.M."/>
            <person name="Han D.M."/>
            <person name="Kim K.H."/>
            <person name="Jeon C.O."/>
        </authorList>
    </citation>
    <scope>NUCLEOTIDE SEQUENCE [LARGE SCALE GENOMIC DNA]</scope>
    <source>
        <strain evidence="1 2">KMA01</strain>
    </source>
</reference>
<keyword evidence="2" id="KW-1185">Reference proteome</keyword>
<dbReference type="RefSeq" id="WP_265684346.1">
    <property type="nucleotide sequence ID" value="NZ_CP120863.1"/>
</dbReference>
<dbReference type="Proteomes" id="UP001209803">
    <property type="component" value="Chromosome"/>
</dbReference>
<protein>
    <recommendedName>
        <fullName evidence="3">DUF3850 domain-containing protein</fullName>
    </recommendedName>
</protein>
<evidence type="ECO:0000313" key="1">
    <source>
        <dbReference type="EMBL" id="WFE91740.1"/>
    </source>
</evidence>
<name>A0ABY8FD13_9HYPH</name>
<accession>A0ABY8FD13</accession>
<evidence type="ECO:0008006" key="3">
    <source>
        <dbReference type="Google" id="ProtNLM"/>
    </source>
</evidence>
<evidence type="ECO:0000313" key="2">
    <source>
        <dbReference type="Proteomes" id="UP001209803"/>
    </source>
</evidence>
<sequence>MADFIKIDDEGAFAGRAVSVDSRGYSFDIECSGRIIKRKWQVGDTIVFGNNCDFPDIDGTGGDGCIDPYFVPTTLNNIWRIVEHDENGGYKYEEVAVSIKKITKNYLHYRPYQYSGYITAPLSMTSITHTPQEHCISEK</sequence>
<organism evidence="1 2">
    <name type="scientific">Roseibium porphyridii</name>
    <dbReference type="NCBI Taxonomy" id="2866279"/>
    <lineage>
        <taxon>Bacteria</taxon>
        <taxon>Pseudomonadati</taxon>
        <taxon>Pseudomonadota</taxon>
        <taxon>Alphaproteobacteria</taxon>
        <taxon>Hyphomicrobiales</taxon>
        <taxon>Stappiaceae</taxon>
        <taxon>Roseibium</taxon>
    </lineage>
</organism>
<gene>
    <name evidence="1" type="ORF">K1718_10375</name>
</gene>